<evidence type="ECO:0000256" key="6">
    <source>
        <dbReference type="ARBA" id="ARBA00023136"/>
    </source>
</evidence>
<feature type="transmembrane region" description="Helical" evidence="8">
    <location>
        <begin position="184"/>
        <end position="203"/>
    </location>
</feature>
<protein>
    <submittedName>
        <fullName evidence="9">Putative major facilitator superfamily transporter</fullName>
    </submittedName>
</protein>
<keyword evidence="6 8" id="KW-0472">Membrane</keyword>
<dbReference type="PANTHER" id="PTHR23513">
    <property type="entry name" value="INTEGRAL MEMBRANE EFFLUX PROTEIN-RELATED"/>
    <property type="match status" value="1"/>
</dbReference>
<sequence>MSRTSAAGGARALLRERLEPLRPPGYRRVAAALMVSNFGNGMQFVASVWLILELTDHPWGVPVVLLTGALPGVLLGPLIGMAMDRFPRRLLFVITDLFAAISLAAAAALTLSGNLQIWHVYVMVFLLGLVESTSMPTGAALVREIVPVDKLLPANATSGVAIQLGQVLGAATGGLLIAVSSVGIVLVANMVSFLASAAFIFGLRDAGRSRSAPTGPRGWRSTMAWSRQGLTYLWAHPRMLPSYLMLLLLFATLYMLNTLLAPFAVDVLDVGPGGLGLIDAMFALGAVCGGLALPLLTARLNRDRLAGLGVIGLGLALAGMGLSSGLLAPMLLYAAMGVSFQAFYVFRTRVQEAVPVDLQGRVMALIITSVGIGRLIVYGTLAVSAGAVTLRATYLTGGTVLAALGLVVTVAAFRRASASTPPTEEPTTTGPTLATEASPSRTLATEGRTS</sequence>
<proteinExistence type="predicted"/>
<keyword evidence="3" id="KW-1003">Cell membrane</keyword>
<feature type="transmembrane region" description="Helical" evidence="8">
    <location>
        <begin position="305"/>
        <end position="324"/>
    </location>
</feature>
<dbReference type="CDD" id="cd06173">
    <property type="entry name" value="MFS_MefA_like"/>
    <property type="match status" value="1"/>
</dbReference>
<feature type="transmembrane region" description="Helical" evidence="8">
    <location>
        <begin position="29"/>
        <end position="52"/>
    </location>
</feature>
<dbReference type="OrthoDB" id="4528313at2"/>
<dbReference type="HOGENOM" id="CLU_034180_15_5_11"/>
<feature type="transmembrane region" description="Helical" evidence="8">
    <location>
        <begin position="90"/>
        <end position="111"/>
    </location>
</feature>
<keyword evidence="2" id="KW-0813">Transport</keyword>
<feature type="transmembrane region" description="Helical" evidence="8">
    <location>
        <begin position="394"/>
        <end position="413"/>
    </location>
</feature>
<dbReference type="SUPFAM" id="SSF103473">
    <property type="entry name" value="MFS general substrate transporter"/>
    <property type="match status" value="1"/>
</dbReference>
<reference evidence="9 10" key="1">
    <citation type="submission" date="2011-05" db="EMBL/GenBank/DDBJ databases">
        <title>Whole genome sequence of Microlunatus phosphovorus NM-1.</title>
        <authorList>
            <person name="Hosoyama A."/>
            <person name="Sasaki K."/>
            <person name="Harada T."/>
            <person name="Igarashi R."/>
            <person name="Kawakoshi A."/>
            <person name="Sasagawa M."/>
            <person name="Fukada J."/>
            <person name="Nakamura S."/>
            <person name="Katano Y."/>
            <person name="Hanada S."/>
            <person name="Kamagata Y."/>
            <person name="Nakamura N."/>
            <person name="Yamazaki S."/>
            <person name="Fujita N."/>
        </authorList>
    </citation>
    <scope>NUCLEOTIDE SEQUENCE [LARGE SCALE GENOMIC DNA]</scope>
    <source>
        <strain evidence="10">ATCC 700054 / DSM 10555 / JCM 9379 / NBRC 101784 / NCIMB 13414 / VKM Ac-1990 / NM-1</strain>
    </source>
</reference>
<feature type="transmembrane region" description="Helical" evidence="8">
    <location>
        <begin position="243"/>
        <end position="265"/>
    </location>
</feature>
<dbReference type="Gene3D" id="1.20.1250.20">
    <property type="entry name" value="MFS general substrate transporter like domains"/>
    <property type="match status" value="1"/>
</dbReference>
<organism evidence="9 10">
    <name type="scientific">Microlunatus phosphovorus (strain ATCC 700054 / DSM 10555 / JCM 9379 / NBRC 101784 / NCIMB 13414 / VKM Ac-1990 / NM-1)</name>
    <dbReference type="NCBI Taxonomy" id="1032480"/>
    <lineage>
        <taxon>Bacteria</taxon>
        <taxon>Bacillati</taxon>
        <taxon>Actinomycetota</taxon>
        <taxon>Actinomycetes</taxon>
        <taxon>Propionibacteriales</taxon>
        <taxon>Propionibacteriaceae</taxon>
        <taxon>Microlunatus</taxon>
    </lineage>
</organism>
<keyword evidence="4 8" id="KW-0812">Transmembrane</keyword>
<dbReference type="PANTHER" id="PTHR23513:SF6">
    <property type="entry name" value="MAJOR FACILITATOR SUPERFAMILY ASSOCIATED DOMAIN-CONTAINING PROTEIN"/>
    <property type="match status" value="1"/>
</dbReference>
<dbReference type="RefSeq" id="WP_013861773.1">
    <property type="nucleotide sequence ID" value="NC_015635.1"/>
</dbReference>
<name>F5XM09_MICPN</name>
<dbReference type="InterPro" id="IPR036259">
    <property type="entry name" value="MFS_trans_sf"/>
</dbReference>
<keyword evidence="10" id="KW-1185">Reference proteome</keyword>
<evidence type="ECO:0000313" key="10">
    <source>
        <dbReference type="Proteomes" id="UP000007947"/>
    </source>
</evidence>
<dbReference type="eggNOG" id="COG2814">
    <property type="taxonomic scope" value="Bacteria"/>
</dbReference>
<feature type="region of interest" description="Disordered" evidence="7">
    <location>
        <begin position="418"/>
        <end position="450"/>
    </location>
</feature>
<evidence type="ECO:0000313" key="9">
    <source>
        <dbReference type="EMBL" id="BAK33888.1"/>
    </source>
</evidence>
<gene>
    <name evidence="9" type="ordered locus">MLP_08740</name>
</gene>
<accession>F5XM09</accession>
<dbReference type="Proteomes" id="UP000007947">
    <property type="component" value="Chromosome"/>
</dbReference>
<evidence type="ECO:0000256" key="1">
    <source>
        <dbReference type="ARBA" id="ARBA00004651"/>
    </source>
</evidence>
<dbReference type="STRING" id="1032480.MLP_08740"/>
<comment type="subcellular location">
    <subcellularLocation>
        <location evidence="1">Cell membrane</location>
        <topology evidence="1">Multi-pass membrane protein</topology>
    </subcellularLocation>
</comment>
<dbReference type="EMBL" id="AP012204">
    <property type="protein sequence ID" value="BAK33888.1"/>
    <property type="molecule type" value="Genomic_DNA"/>
</dbReference>
<feature type="transmembrane region" description="Helical" evidence="8">
    <location>
        <begin position="362"/>
        <end position="388"/>
    </location>
</feature>
<feature type="transmembrane region" description="Helical" evidence="8">
    <location>
        <begin position="330"/>
        <end position="350"/>
    </location>
</feature>
<keyword evidence="5 8" id="KW-1133">Transmembrane helix</keyword>
<dbReference type="KEGG" id="mph:MLP_08740"/>
<dbReference type="Pfam" id="PF05977">
    <property type="entry name" value="MFS_3"/>
    <property type="match status" value="1"/>
</dbReference>
<evidence type="ECO:0000256" key="8">
    <source>
        <dbReference type="SAM" id="Phobius"/>
    </source>
</evidence>
<feature type="compositionally biased region" description="Polar residues" evidence="7">
    <location>
        <begin position="439"/>
        <end position="450"/>
    </location>
</feature>
<evidence type="ECO:0000256" key="7">
    <source>
        <dbReference type="SAM" id="MobiDB-lite"/>
    </source>
</evidence>
<evidence type="ECO:0000256" key="5">
    <source>
        <dbReference type="ARBA" id="ARBA00022989"/>
    </source>
</evidence>
<evidence type="ECO:0000256" key="4">
    <source>
        <dbReference type="ARBA" id="ARBA00022692"/>
    </source>
</evidence>
<evidence type="ECO:0000256" key="2">
    <source>
        <dbReference type="ARBA" id="ARBA00022448"/>
    </source>
</evidence>
<evidence type="ECO:0000256" key="3">
    <source>
        <dbReference type="ARBA" id="ARBA00022475"/>
    </source>
</evidence>
<feature type="transmembrane region" description="Helical" evidence="8">
    <location>
        <begin position="117"/>
        <end position="142"/>
    </location>
</feature>
<feature type="transmembrane region" description="Helical" evidence="8">
    <location>
        <begin position="58"/>
        <end position="78"/>
    </location>
</feature>
<feature type="compositionally biased region" description="Low complexity" evidence="7">
    <location>
        <begin position="418"/>
        <end position="438"/>
    </location>
</feature>
<dbReference type="GO" id="GO:0005886">
    <property type="term" value="C:plasma membrane"/>
    <property type="evidence" value="ECO:0007669"/>
    <property type="project" value="UniProtKB-SubCell"/>
</dbReference>
<dbReference type="InterPro" id="IPR010290">
    <property type="entry name" value="TM_effector"/>
</dbReference>
<dbReference type="AlphaFoldDB" id="F5XM09"/>
<feature type="transmembrane region" description="Helical" evidence="8">
    <location>
        <begin position="277"/>
        <end position="298"/>
    </location>
</feature>